<sequence>MLYMLDGRKQLADLWIGKTNRQKVTTDINLLTMPDTA</sequence>
<organism evidence="1 2">
    <name type="scientific">Proteiniclasticum ruminis</name>
    <dbReference type="NCBI Taxonomy" id="398199"/>
    <lineage>
        <taxon>Bacteria</taxon>
        <taxon>Bacillati</taxon>
        <taxon>Bacillota</taxon>
        <taxon>Clostridia</taxon>
        <taxon>Eubacteriales</taxon>
        <taxon>Clostridiaceae</taxon>
        <taxon>Proteiniclasticum</taxon>
    </lineage>
</organism>
<gene>
    <name evidence="1" type="ORF">SAMN05421804_11415</name>
</gene>
<dbReference type="Proteomes" id="UP000183255">
    <property type="component" value="Unassembled WGS sequence"/>
</dbReference>
<proteinExistence type="predicted"/>
<evidence type="ECO:0000313" key="1">
    <source>
        <dbReference type="EMBL" id="SDJ33448.1"/>
    </source>
</evidence>
<accession>A0A1G8SW20</accession>
<evidence type="ECO:0000313" key="2">
    <source>
        <dbReference type="Proteomes" id="UP000183255"/>
    </source>
</evidence>
<dbReference type="AlphaFoldDB" id="A0A1G8SW20"/>
<name>A0A1G8SW20_9CLOT</name>
<reference evidence="1 2" key="1">
    <citation type="submission" date="2016-10" db="EMBL/GenBank/DDBJ databases">
        <authorList>
            <person name="de Groot N.N."/>
        </authorList>
    </citation>
    <scope>NUCLEOTIDE SEQUENCE [LARGE SCALE GENOMIC DNA]</scope>
    <source>
        <strain evidence="1 2">CGMCC 1.5058</strain>
    </source>
</reference>
<dbReference type="EMBL" id="FNDZ01000014">
    <property type="protein sequence ID" value="SDJ33448.1"/>
    <property type="molecule type" value="Genomic_DNA"/>
</dbReference>
<protein>
    <submittedName>
        <fullName evidence="1">Uncharacterized protein</fullName>
    </submittedName>
</protein>